<reference evidence="2" key="1">
    <citation type="journal article" date="2019" name="Int. J. Syst. Evol. Microbiol.">
        <title>The Global Catalogue of Microorganisms (GCM) 10K type strain sequencing project: providing services to taxonomists for standard genome sequencing and annotation.</title>
        <authorList>
            <consortium name="The Broad Institute Genomics Platform"/>
            <consortium name="The Broad Institute Genome Sequencing Center for Infectious Disease"/>
            <person name="Wu L."/>
            <person name="Ma J."/>
        </authorList>
    </citation>
    <scope>NUCLEOTIDE SEQUENCE [LARGE SCALE GENOMIC DNA]</scope>
    <source>
        <strain evidence="2">JCM 9373</strain>
    </source>
</reference>
<protein>
    <submittedName>
        <fullName evidence="1">DsbA family protein</fullName>
    </submittedName>
</protein>
<gene>
    <name evidence="1" type="ORF">GCM10010466_15260</name>
</gene>
<keyword evidence="2" id="KW-1185">Reference proteome</keyword>
<dbReference type="Pfam" id="PF22234">
    <property type="entry name" value="Rv2466c-like"/>
    <property type="match status" value="1"/>
</dbReference>
<dbReference type="RefSeq" id="WP_344857239.1">
    <property type="nucleotide sequence ID" value="NZ_BAAAUT010000009.1"/>
</dbReference>
<name>A0ABP6MT93_9ACTN</name>
<dbReference type="InterPro" id="IPR036249">
    <property type="entry name" value="Thioredoxin-like_sf"/>
</dbReference>
<sequence>MMAPSQEAGRPRVDFYFDPACPFAWITSRWILEVERVRDIDLHFRVMSLSVLNEHRELEEWYREFCDRAWGPVRVAIAAAQKHGDEVLRDLYTAMGTRIHNQKNKDFAAVVAESLEELGLPASLAGAAGVTDYDEALRESHRRGMEPVGDEVGTPTIHIDEVAFFGPVLSAIPRGEQAGRLFDAARELAAYPKFFELKRTRTGGLDFD</sequence>
<dbReference type="Proteomes" id="UP001500320">
    <property type="component" value="Unassembled WGS sequence"/>
</dbReference>
<organism evidence="1 2">
    <name type="scientific">Planomonospora alba</name>
    <dbReference type="NCBI Taxonomy" id="161354"/>
    <lineage>
        <taxon>Bacteria</taxon>
        <taxon>Bacillati</taxon>
        <taxon>Actinomycetota</taxon>
        <taxon>Actinomycetes</taxon>
        <taxon>Streptosporangiales</taxon>
        <taxon>Streptosporangiaceae</taxon>
        <taxon>Planomonospora</taxon>
    </lineage>
</organism>
<comment type="caution">
    <text evidence="1">The sequence shown here is derived from an EMBL/GenBank/DDBJ whole genome shotgun (WGS) entry which is preliminary data.</text>
</comment>
<evidence type="ECO:0000313" key="2">
    <source>
        <dbReference type="Proteomes" id="UP001500320"/>
    </source>
</evidence>
<dbReference type="InterPro" id="IPR053977">
    <property type="entry name" value="Rv2466c-like"/>
</dbReference>
<dbReference type="SUPFAM" id="SSF52833">
    <property type="entry name" value="Thioredoxin-like"/>
    <property type="match status" value="1"/>
</dbReference>
<dbReference type="Gene3D" id="3.40.30.10">
    <property type="entry name" value="Glutaredoxin"/>
    <property type="match status" value="1"/>
</dbReference>
<dbReference type="EMBL" id="BAAAUT010000009">
    <property type="protein sequence ID" value="GAA3125327.1"/>
    <property type="molecule type" value="Genomic_DNA"/>
</dbReference>
<accession>A0ABP6MT93</accession>
<proteinExistence type="predicted"/>
<evidence type="ECO:0000313" key="1">
    <source>
        <dbReference type="EMBL" id="GAA3125327.1"/>
    </source>
</evidence>